<dbReference type="Proteomes" id="UP000220006">
    <property type="component" value="Unassembled WGS sequence"/>
</dbReference>
<keyword evidence="1" id="KW-0472">Membrane</keyword>
<reference evidence="2 3" key="1">
    <citation type="submission" date="2017-09" db="EMBL/GenBank/DDBJ databases">
        <title>Large-scale bioinformatics analysis of Bacillus genomes uncovers conserved roles of natural products in bacterial physiology.</title>
        <authorList>
            <consortium name="Agbiome Team Llc"/>
            <person name="Bleich R.M."/>
            <person name="Grubbs K.J."/>
            <person name="Santa Maria K.C."/>
            <person name="Allen S.E."/>
            <person name="Farag S."/>
            <person name="Shank E.A."/>
            <person name="Bowers A."/>
        </authorList>
    </citation>
    <scope>NUCLEOTIDE SEQUENCE [LARGE SCALE GENOMIC DNA]</scope>
    <source>
        <strain evidence="2 3">AFS096845</strain>
    </source>
</reference>
<name>A0A2A7HXB5_BACCE</name>
<evidence type="ECO:0000313" key="3">
    <source>
        <dbReference type="Proteomes" id="UP000220006"/>
    </source>
</evidence>
<gene>
    <name evidence="2" type="ORF">COM96_13435</name>
</gene>
<keyword evidence="1" id="KW-0812">Transmembrane</keyword>
<proteinExistence type="predicted"/>
<accession>A0A2A7HXB5</accession>
<dbReference type="RefSeq" id="WP_097904221.1">
    <property type="nucleotide sequence ID" value="NZ_NVLK01000026.1"/>
</dbReference>
<feature type="transmembrane region" description="Helical" evidence="1">
    <location>
        <begin position="80"/>
        <end position="97"/>
    </location>
</feature>
<evidence type="ECO:0000313" key="2">
    <source>
        <dbReference type="EMBL" id="PEC21550.1"/>
    </source>
</evidence>
<dbReference type="EMBL" id="NVLK01000026">
    <property type="protein sequence ID" value="PEC21550.1"/>
    <property type="molecule type" value="Genomic_DNA"/>
</dbReference>
<comment type="caution">
    <text evidence="2">The sequence shown here is derived from an EMBL/GenBank/DDBJ whole genome shotgun (WGS) entry which is preliminary data.</text>
</comment>
<protein>
    <submittedName>
        <fullName evidence="2">Uncharacterized protein</fullName>
    </submittedName>
</protein>
<feature type="transmembrane region" description="Helical" evidence="1">
    <location>
        <begin position="103"/>
        <end position="122"/>
    </location>
</feature>
<feature type="transmembrane region" description="Helical" evidence="1">
    <location>
        <begin position="50"/>
        <end position="68"/>
    </location>
</feature>
<keyword evidence="1" id="KW-1133">Transmembrane helix</keyword>
<organism evidence="2 3">
    <name type="scientific">Bacillus cereus</name>
    <dbReference type="NCBI Taxonomy" id="1396"/>
    <lineage>
        <taxon>Bacteria</taxon>
        <taxon>Bacillati</taxon>
        <taxon>Bacillota</taxon>
        <taxon>Bacilli</taxon>
        <taxon>Bacillales</taxon>
        <taxon>Bacillaceae</taxon>
        <taxon>Bacillus</taxon>
        <taxon>Bacillus cereus group</taxon>
    </lineage>
</organism>
<evidence type="ECO:0000256" key="1">
    <source>
        <dbReference type="SAM" id="Phobius"/>
    </source>
</evidence>
<dbReference type="AlphaFoldDB" id="A0A2A7HXB5"/>
<feature type="transmembrane region" description="Helical" evidence="1">
    <location>
        <begin position="131"/>
        <end position="150"/>
    </location>
</feature>
<feature type="transmembrane region" description="Helical" evidence="1">
    <location>
        <begin position="7"/>
        <end position="30"/>
    </location>
</feature>
<sequence length="259" mass="30123">MDKKMTFSYALIKFSAACSLFFSFLLFFLIEDDMNFFKTSEYLIGFLYDLWIYLLFAYAILGSFVIDKLNSKHNSTPRKILFYILFGYLFFLPLHIYNVGDVIVTFIMGSVGAICSLLFYLCTCIANKYKWFRYTTAIIIPLLFIAIYPIDFTQKEQWVEHSTKNTFEADFSYFNGTHKIPVHVKKGETIEVNVNFLINENSAYQGSSTYFASEFNKYEPFSILSNDTYELSPSKTGTYYIVVTGYGIEGKIKTNWKIK</sequence>